<dbReference type="Proteomes" id="UP000652761">
    <property type="component" value="Unassembled WGS sequence"/>
</dbReference>
<dbReference type="EMBL" id="NMUH01003933">
    <property type="protein sequence ID" value="MQM07687.1"/>
    <property type="molecule type" value="Genomic_DNA"/>
</dbReference>
<name>A0A843WJA6_COLES</name>
<dbReference type="AlphaFoldDB" id="A0A843WJA6"/>
<reference evidence="2" key="1">
    <citation type="submission" date="2017-07" db="EMBL/GenBank/DDBJ databases">
        <title>Taro Niue Genome Assembly and Annotation.</title>
        <authorList>
            <person name="Atibalentja N."/>
            <person name="Keating K."/>
            <person name="Fields C.J."/>
        </authorList>
    </citation>
    <scope>NUCLEOTIDE SEQUENCE</scope>
    <source>
        <strain evidence="2">Niue_2</strain>
        <tissue evidence="2">Leaf</tissue>
    </source>
</reference>
<feature type="region of interest" description="Disordered" evidence="1">
    <location>
        <begin position="347"/>
        <end position="424"/>
    </location>
</feature>
<feature type="region of interest" description="Disordered" evidence="1">
    <location>
        <begin position="162"/>
        <end position="183"/>
    </location>
</feature>
<proteinExistence type="predicted"/>
<protein>
    <submittedName>
        <fullName evidence="2">Uncharacterized protein</fullName>
    </submittedName>
</protein>
<sequence length="469" mass="53554">MSRRSEVVFNSMRELLPKLLVWLHLHRRYSHPFRIILTPSATELAITFRSGIEIAYVSTIRNRHSETVDRTLDSWNFMLGPKFHLGACVLVHRLSYPLGKKRIFVRTAIRTACESPIQNRHFDPVGTRFSCCNVSLDHVNPGQSNHTESACHGDQKLCSTQRENSCPAMRSKPPASSQSRIGTSTWSAQGQIRRFPVRRPNFSPGAWSRAADAIAYGHPIAQTGITFRSVIGIAYKTSIRNRHSKTLGPLIATGDKMSFRGRKTFILHSKISILDDDLPVSKAKQPHGVDLSRRSEVVFNSARELLPRSLIWVYEHRRYSHPFRDKTGHNFPPGYRNRLYAKITRSNAQTKEGQLQIPEQPANSLRQTRRRSQPPLILNQSEFGDSPPLDPRGEHKQEQEVEEKQRSRSTEREGGDGVVEEGRGRLRDRHCKRWGWCAKRYGRCCNSRSEPPFYTVGDCTAVVESTVYY</sequence>
<keyword evidence="3" id="KW-1185">Reference proteome</keyword>
<evidence type="ECO:0000256" key="1">
    <source>
        <dbReference type="SAM" id="MobiDB-lite"/>
    </source>
</evidence>
<organism evidence="2 3">
    <name type="scientific">Colocasia esculenta</name>
    <name type="common">Wild taro</name>
    <name type="synonym">Arum esculentum</name>
    <dbReference type="NCBI Taxonomy" id="4460"/>
    <lineage>
        <taxon>Eukaryota</taxon>
        <taxon>Viridiplantae</taxon>
        <taxon>Streptophyta</taxon>
        <taxon>Embryophyta</taxon>
        <taxon>Tracheophyta</taxon>
        <taxon>Spermatophyta</taxon>
        <taxon>Magnoliopsida</taxon>
        <taxon>Liliopsida</taxon>
        <taxon>Araceae</taxon>
        <taxon>Aroideae</taxon>
        <taxon>Colocasieae</taxon>
        <taxon>Colocasia</taxon>
    </lineage>
</organism>
<evidence type="ECO:0000313" key="3">
    <source>
        <dbReference type="Proteomes" id="UP000652761"/>
    </source>
</evidence>
<evidence type="ECO:0000313" key="2">
    <source>
        <dbReference type="EMBL" id="MQM07687.1"/>
    </source>
</evidence>
<comment type="caution">
    <text evidence="2">The sequence shown here is derived from an EMBL/GenBank/DDBJ whole genome shotgun (WGS) entry which is preliminary data.</text>
</comment>
<feature type="compositionally biased region" description="Basic and acidic residues" evidence="1">
    <location>
        <begin position="391"/>
        <end position="424"/>
    </location>
</feature>
<accession>A0A843WJA6</accession>
<feature type="compositionally biased region" description="Polar residues" evidence="1">
    <location>
        <begin position="174"/>
        <end position="183"/>
    </location>
</feature>
<gene>
    <name evidence="2" type="ORF">Taro_040533</name>
</gene>